<sequence length="171" mass="19134">MTLQPILHADFAIQLHVATAVAAVFIGAFVLWRRKGTRLHKALGRIWVVLMLVTATSALFIHEIRLIGPFSPIHLFSLFTYVTLFNGLKAIIVDRDSRRHRAEMQGLYAGALMLAGAFTFLPGRRMHLMLFGPDAGWAHSLMVLVPVLAGALFLWLNLRRRALVPLLSSRN</sequence>
<feature type="transmembrane region" description="Helical" evidence="1">
    <location>
        <begin position="12"/>
        <end position="32"/>
    </location>
</feature>
<dbReference type="InterPro" id="IPR018750">
    <property type="entry name" value="DUF2306_membrane"/>
</dbReference>
<feature type="transmembrane region" description="Helical" evidence="1">
    <location>
        <begin position="73"/>
        <end position="93"/>
    </location>
</feature>
<name>A0A1Y6G8H3_9HYPH</name>
<evidence type="ECO:0000313" key="2">
    <source>
        <dbReference type="EMBL" id="SMQ85633.1"/>
    </source>
</evidence>
<dbReference type="EMBL" id="FXWK01000002">
    <property type="protein sequence ID" value="SMQ85633.1"/>
    <property type="molecule type" value="Genomic_DNA"/>
</dbReference>
<dbReference type="OrthoDB" id="9815686at2"/>
<feature type="transmembrane region" description="Helical" evidence="1">
    <location>
        <begin position="44"/>
        <end position="61"/>
    </location>
</feature>
<proteinExistence type="predicted"/>
<reference evidence="3" key="1">
    <citation type="submission" date="2017-04" db="EMBL/GenBank/DDBJ databases">
        <authorList>
            <person name="Varghese N."/>
            <person name="Submissions S."/>
        </authorList>
    </citation>
    <scope>NUCLEOTIDE SEQUENCE [LARGE SCALE GENOMIC DNA]</scope>
</reference>
<dbReference type="AlphaFoldDB" id="A0A1Y6G8H3"/>
<evidence type="ECO:0000256" key="1">
    <source>
        <dbReference type="SAM" id="Phobius"/>
    </source>
</evidence>
<keyword evidence="3" id="KW-1185">Reference proteome</keyword>
<keyword evidence="1" id="KW-0812">Transmembrane</keyword>
<gene>
    <name evidence="2" type="ORF">SAMN06295905_2920</name>
</gene>
<organism evidence="2 3">
    <name type="scientific">Devosia lucknowensis</name>
    <dbReference type="NCBI Taxonomy" id="1096929"/>
    <lineage>
        <taxon>Bacteria</taxon>
        <taxon>Pseudomonadati</taxon>
        <taxon>Pseudomonadota</taxon>
        <taxon>Alphaproteobacteria</taxon>
        <taxon>Hyphomicrobiales</taxon>
        <taxon>Devosiaceae</taxon>
        <taxon>Devosia</taxon>
    </lineage>
</organism>
<dbReference type="RefSeq" id="WP_086471280.1">
    <property type="nucleotide sequence ID" value="NZ_FXWK01000002.1"/>
</dbReference>
<keyword evidence="1" id="KW-1133">Transmembrane helix</keyword>
<dbReference type="Pfam" id="PF10067">
    <property type="entry name" value="DUF2306"/>
    <property type="match status" value="1"/>
</dbReference>
<feature type="transmembrane region" description="Helical" evidence="1">
    <location>
        <begin position="105"/>
        <end position="123"/>
    </location>
</feature>
<keyword evidence="1" id="KW-0472">Membrane</keyword>
<protein>
    <submittedName>
        <fullName evidence="2">Uncharacterized membrane protein</fullName>
    </submittedName>
</protein>
<accession>A0A1Y6G8H3</accession>
<feature type="transmembrane region" description="Helical" evidence="1">
    <location>
        <begin position="135"/>
        <end position="156"/>
    </location>
</feature>
<evidence type="ECO:0000313" key="3">
    <source>
        <dbReference type="Proteomes" id="UP000194474"/>
    </source>
</evidence>
<dbReference type="Proteomes" id="UP000194474">
    <property type="component" value="Unassembled WGS sequence"/>
</dbReference>